<comment type="caution">
    <text evidence="2">The sequence shown here is derived from an EMBL/GenBank/DDBJ whole genome shotgun (WGS) entry which is preliminary data.</text>
</comment>
<protein>
    <recommendedName>
        <fullName evidence="1">Protein VraX</fullName>
    </recommendedName>
</protein>
<accession>A0A9X4LAB5</accession>
<dbReference type="InterPro" id="IPR035374">
    <property type="entry name" value="VraX"/>
</dbReference>
<name>A0A9X4LAB5_9STAP</name>
<evidence type="ECO:0000256" key="1">
    <source>
        <dbReference type="ARBA" id="ARBA00013762"/>
    </source>
</evidence>
<gene>
    <name evidence="2" type="primary">vraX</name>
    <name evidence="2" type="ORF">M4L21_06435</name>
</gene>
<evidence type="ECO:0000313" key="3">
    <source>
        <dbReference type="Proteomes" id="UP001152302"/>
    </source>
</evidence>
<evidence type="ECO:0000313" key="2">
    <source>
        <dbReference type="EMBL" id="MDG0858962.1"/>
    </source>
</evidence>
<reference evidence="2" key="1">
    <citation type="submission" date="2022-05" db="EMBL/GenBank/DDBJ databases">
        <title>Comparative genomics of Staphylococcus equorum isolates.</title>
        <authorList>
            <person name="Luelf R.H."/>
        </authorList>
    </citation>
    <scope>NUCLEOTIDE SEQUENCE</scope>
    <source>
        <strain evidence="2">TMW 2.2343</strain>
    </source>
</reference>
<sequence length="58" mass="6708">MQILRKVYENKAPIYHIKTNLGLLIKVKIDDTSNKTEITHLLTAVAKDMDEKLKNNIE</sequence>
<dbReference type="Proteomes" id="UP001152302">
    <property type="component" value="Unassembled WGS sequence"/>
</dbReference>
<dbReference type="Pfam" id="PF17412">
    <property type="entry name" value="VraX"/>
    <property type="match status" value="1"/>
</dbReference>
<dbReference type="EMBL" id="JAMBPX010000003">
    <property type="protein sequence ID" value="MDG0858962.1"/>
    <property type="molecule type" value="Genomic_DNA"/>
</dbReference>
<dbReference type="AlphaFoldDB" id="A0A9X4LAB5"/>
<dbReference type="RefSeq" id="WP_277581305.1">
    <property type="nucleotide sequence ID" value="NZ_JAMBPV010000004.1"/>
</dbReference>
<organism evidence="2 3">
    <name type="scientific">Staphylococcus equorum</name>
    <dbReference type="NCBI Taxonomy" id="246432"/>
    <lineage>
        <taxon>Bacteria</taxon>
        <taxon>Bacillati</taxon>
        <taxon>Bacillota</taxon>
        <taxon>Bacilli</taxon>
        <taxon>Bacillales</taxon>
        <taxon>Staphylococcaceae</taxon>
        <taxon>Staphylococcus</taxon>
    </lineage>
</organism>
<proteinExistence type="predicted"/>